<dbReference type="Proteomes" id="UP000249185">
    <property type="component" value="Unassembled WGS sequence"/>
</dbReference>
<reference evidence="2 3" key="1">
    <citation type="submission" date="2017-08" db="EMBL/GenBank/DDBJ databases">
        <title>Infants hospitalized years apart are colonized by the same room-sourced microbial strains.</title>
        <authorList>
            <person name="Brooks B."/>
            <person name="Olm M.R."/>
            <person name="Firek B.A."/>
            <person name="Baker R."/>
            <person name="Thomas B.C."/>
            <person name="Morowitz M.J."/>
            <person name="Banfield J.F."/>
        </authorList>
    </citation>
    <scope>NUCLEOTIDE SEQUENCE [LARGE SCALE GENOMIC DNA]</scope>
    <source>
        <strain evidence="2">S2_005_002_R2_34</strain>
    </source>
</reference>
<evidence type="ECO:0000313" key="3">
    <source>
        <dbReference type="Proteomes" id="UP000249185"/>
    </source>
</evidence>
<dbReference type="GO" id="GO:0016020">
    <property type="term" value="C:membrane"/>
    <property type="evidence" value="ECO:0007669"/>
    <property type="project" value="InterPro"/>
</dbReference>
<dbReference type="Pfam" id="PF03567">
    <property type="entry name" value="Sulfotransfer_2"/>
    <property type="match status" value="1"/>
</dbReference>
<feature type="compositionally biased region" description="Basic and acidic residues" evidence="1">
    <location>
        <begin position="285"/>
        <end position="298"/>
    </location>
</feature>
<comment type="caution">
    <text evidence="2">The sequence shown here is derived from an EMBL/GenBank/DDBJ whole genome shotgun (WGS) entry which is preliminary data.</text>
</comment>
<feature type="region of interest" description="Disordered" evidence="1">
    <location>
        <begin position="273"/>
        <end position="304"/>
    </location>
</feature>
<gene>
    <name evidence="2" type="ORF">DI556_10915</name>
</gene>
<evidence type="ECO:0000313" key="2">
    <source>
        <dbReference type="EMBL" id="PZQ49377.1"/>
    </source>
</evidence>
<accession>A0A2W5PWY1</accession>
<feature type="compositionally biased region" description="Low complexity" evidence="1">
    <location>
        <begin position="274"/>
        <end position="284"/>
    </location>
</feature>
<name>A0A2W5PWY1_RHOSU</name>
<evidence type="ECO:0008006" key="4">
    <source>
        <dbReference type="Google" id="ProtNLM"/>
    </source>
</evidence>
<proteinExistence type="predicted"/>
<sequence>MQLIAYRLLSGRRPDARFGITGHERLCIGVGGGMSVISSKARTFYVVLPKAACTSVKTMFWELETGRDSTRRGLSDRVRARLGREVPPFPIHHLDGYVTRPFGEVAAPAGHARICLVRDPLSRLRSAWTNKVGRAVFATRGETRKVTGAGLELDPTFGYFVENLDPYREISRPAQVHSRDYAWHLGPDLRWYDQVFRIEDMPGFERFLSGRAGADIRVPRHNEGGAVQRPLAIDEGHRDLLRVLLRDDYALLGGLYDFDRAFDRLLRASLAETPAGAPGPALDDGGLRAEGRAEEPQRDLAFGS</sequence>
<organism evidence="2 3">
    <name type="scientific">Rhodovulum sulfidophilum</name>
    <name type="common">Rhodobacter sulfidophilus</name>
    <dbReference type="NCBI Taxonomy" id="35806"/>
    <lineage>
        <taxon>Bacteria</taxon>
        <taxon>Pseudomonadati</taxon>
        <taxon>Pseudomonadota</taxon>
        <taxon>Alphaproteobacteria</taxon>
        <taxon>Rhodobacterales</taxon>
        <taxon>Paracoccaceae</taxon>
        <taxon>Rhodovulum</taxon>
    </lineage>
</organism>
<dbReference type="EMBL" id="QFPW01000007">
    <property type="protein sequence ID" value="PZQ49377.1"/>
    <property type="molecule type" value="Genomic_DNA"/>
</dbReference>
<dbReference type="GO" id="GO:0008146">
    <property type="term" value="F:sulfotransferase activity"/>
    <property type="evidence" value="ECO:0007669"/>
    <property type="project" value="InterPro"/>
</dbReference>
<protein>
    <recommendedName>
        <fullName evidence="4">Sulfotransferase family protein</fullName>
    </recommendedName>
</protein>
<dbReference type="AlphaFoldDB" id="A0A2W5PWY1"/>
<dbReference type="InterPro" id="IPR005331">
    <property type="entry name" value="Sulfotransferase"/>
</dbReference>
<evidence type="ECO:0000256" key="1">
    <source>
        <dbReference type="SAM" id="MobiDB-lite"/>
    </source>
</evidence>